<dbReference type="Pfam" id="PF00078">
    <property type="entry name" value="RVT_1"/>
    <property type="match status" value="1"/>
</dbReference>
<dbReference type="GO" id="GO:0071897">
    <property type="term" value="P:DNA biosynthetic process"/>
    <property type="evidence" value="ECO:0007669"/>
    <property type="project" value="UniProtKB-ARBA"/>
</dbReference>
<dbReference type="GO" id="GO:0042575">
    <property type="term" value="C:DNA polymerase complex"/>
    <property type="evidence" value="ECO:0007669"/>
    <property type="project" value="UniProtKB-ARBA"/>
</dbReference>
<dbReference type="GeneID" id="127566222"/>
<reference evidence="4" key="1">
    <citation type="submission" date="2025-08" db="UniProtKB">
        <authorList>
            <consortium name="RefSeq"/>
        </authorList>
    </citation>
    <scope>IDENTIFICATION</scope>
    <source>
        <strain evidence="4">15112-1751.03</strain>
        <tissue evidence="4">Whole Adult</tissue>
    </source>
</reference>
<dbReference type="Gene3D" id="2.40.70.10">
    <property type="entry name" value="Acid Proteases"/>
    <property type="match status" value="1"/>
</dbReference>
<dbReference type="Gene3D" id="3.30.70.270">
    <property type="match status" value="1"/>
</dbReference>
<dbReference type="SUPFAM" id="SSF53098">
    <property type="entry name" value="Ribonuclease H-like"/>
    <property type="match status" value="1"/>
</dbReference>
<proteinExistence type="predicted"/>
<dbReference type="InterPro" id="IPR041588">
    <property type="entry name" value="Integrase_H2C2"/>
</dbReference>
<keyword evidence="3" id="KW-1185">Reference proteome</keyword>
<organism evidence="3 4">
    <name type="scientific">Drosophila albomicans</name>
    <name type="common">Fruit fly</name>
    <dbReference type="NCBI Taxonomy" id="7291"/>
    <lineage>
        <taxon>Eukaryota</taxon>
        <taxon>Metazoa</taxon>
        <taxon>Ecdysozoa</taxon>
        <taxon>Arthropoda</taxon>
        <taxon>Hexapoda</taxon>
        <taxon>Insecta</taxon>
        <taxon>Pterygota</taxon>
        <taxon>Neoptera</taxon>
        <taxon>Endopterygota</taxon>
        <taxon>Diptera</taxon>
        <taxon>Brachycera</taxon>
        <taxon>Muscomorpha</taxon>
        <taxon>Ephydroidea</taxon>
        <taxon>Drosophilidae</taxon>
        <taxon>Drosophila</taxon>
    </lineage>
</organism>
<dbReference type="PANTHER" id="PTHR47331">
    <property type="entry name" value="PHD-TYPE DOMAIN-CONTAINING PROTEIN"/>
    <property type="match status" value="1"/>
</dbReference>
<feature type="compositionally biased region" description="Polar residues" evidence="1">
    <location>
        <begin position="52"/>
        <end position="78"/>
    </location>
</feature>
<dbReference type="GO" id="GO:0003676">
    <property type="term" value="F:nucleic acid binding"/>
    <property type="evidence" value="ECO:0007669"/>
    <property type="project" value="InterPro"/>
</dbReference>
<evidence type="ECO:0000313" key="4">
    <source>
        <dbReference type="RefSeq" id="XP_051864162.1"/>
    </source>
</evidence>
<dbReference type="OrthoDB" id="8045273at2759"/>
<dbReference type="InterPro" id="IPR043128">
    <property type="entry name" value="Rev_trsase/Diguanyl_cyclase"/>
</dbReference>
<feature type="compositionally biased region" description="Basic and acidic residues" evidence="1">
    <location>
        <begin position="1"/>
        <end position="13"/>
    </location>
</feature>
<feature type="region of interest" description="Disordered" evidence="1">
    <location>
        <begin position="1"/>
        <end position="78"/>
    </location>
</feature>
<dbReference type="InterPro" id="IPR005312">
    <property type="entry name" value="DUF1759"/>
</dbReference>
<accession>A0A9C6WLW1</accession>
<dbReference type="InterPro" id="IPR000477">
    <property type="entry name" value="RT_dom"/>
</dbReference>
<dbReference type="InterPro" id="IPR021109">
    <property type="entry name" value="Peptidase_aspartic_dom_sf"/>
</dbReference>
<dbReference type="Gene3D" id="3.30.420.10">
    <property type="entry name" value="Ribonuclease H-like superfamily/Ribonuclease H"/>
    <property type="match status" value="1"/>
</dbReference>
<dbReference type="InterPro" id="IPR040676">
    <property type="entry name" value="DUF5641"/>
</dbReference>
<protein>
    <submittedName>
        <fullName evidence="4">Uncharacterized protein LOC127566222</fullName>
    </submittedName>
</protein>
<name>A0A9C6WLW1_DROAB</name>
<evidence type="ECO:0000313" key="3">
    <source>
        <dbReference type="Proteomes" id="UP000515160"/>
    </source>
</evidence>
<feature type="domain" description="Integrase catalytic" evidence="2">
    <location>
        <begin position="1345"/>
        <end position="1534"/>
    </location>
</feature>
<sequence length="1662" mass="187348">MSKSQKSEKDSKHSLKLPTTARRLSSASPAPSGSKSATPAAQHRVKVDRPSPSASAKTPPLRTSSTAPRSQATTRSVQAKLSETRAMALSNFVSVSDRLVHFESRVRGPVAEDDNVHTYEIRRDRLQALWDNVEAAYSTCADALHRDGDSEGTQAMEAKYDHCYAVYERCLARVKGQITQVYGSSRSKASVPPVYSSGCRLPPVDTEVFRGDYLRWPTFRDLFTAIYVNNPRLTPVEKLFHLNSKIADEANEIVAKFPLTNDGFASAWGALCERFENKRFLITSQLKILFNLSTVTQESGAAIKELQSTIQRCLTALEHSDISVCSPVANCILVFLCSSKLPKLTLSLWEQSLVDKAKIPAWQDMSTFLNERCRTLEAIEDVKQNANPQNATAVPSRPQNSKRVNSFEARVTPKGKSCDLCSKENHPVRNVLLGTAVINVCHLGTTYTARALIDSGSEAIFISERLFQRIKLPFQSVRAQVSGLNHAVAAQSQKLCHFSIGSPMKPRLHIETSAFVIPQLAGKLPSFDTPRTFLRNLPAIELADPHFYKSAQIDILIGADILPSFILSGSRPNICGSLLGQETVFGWILTDPVSQNVSTTFSAFSTRVALQVDEQLDSLLSKFWEVEDIPAKLIKESDFVCEENFVKTTSRSKCGRYRVTLPFRKPDGIELGHSRSIALAQFLKNENRLTRDDSLKEQYNAVLQEYVDLGHMTPISPQAIVTTPNLYLPHHAVFKPDSTTTKVRILRWRYYRYVFNMDITKMYRQILMDSKLTPFQRILFRTSDGEIRDFELSTVTFGVNCAPFLALRVLQQLADDTRLEYPLASRVISNNMYVDDVLAGTHTKEEAIRTIAEVCAALDSAGFPLRNTAKTLGIRWQAHDDEFFFMPPEVAHQDCYTKREVLSQIAKLFDPAGWLAPFVIRPKIFMQEIWLRTLEWDEHLPTDLLLQWKEYLQSYPALGKIRIPRWVQFQTRVKLQYHGFCDASERAYRAAIHVRVEMASKVSTHLLTAKTKVAPVKSLSVPRLELCGADLLAELSAALLLNLPAESFQTFFWTDSTIVLAWLNKPPCRWTTFVANRVAKIVQASDAKNWSHVRSEHNPADLASRGVLPQELMRNPLWWHGPEWLHLPSDQWPTSPSPIPETLLEQRIKCNVAKLPPTPDFLNKFSEFGNALRTSAYVLRFSDRSRKLAVPSSTVVQADELSRIQERLIVMAQRQTFQQEYHCLQSKQQVPSSSSVRNLNSFLDGKGILRACGRLRASHSLRYDESHPIILSYSSSFARLLVRFTHRISLHGGNQVVMRLIRSRFWIPKLKVLVKSTINSCKVCVIYKKRLQTQMMGDLPKERASYSRPFTHTGVDFAGPFEIKNYTGRACLITKGYICVFVCFSAKAIHLEATSDLTTEKFLAAFSRFIARRGCPYQMYSDNGKTFVGADKVISNDFLEATRECVIAQHAHKSLSWHFNPPGAPHMGGLWEAVKSFKALFYKATSTGKYTFEKLSTLLAKIEACLNSRPITPLYEDPSDLLALTPGHFLVGGPLISVLGPPINQPATSILNRWQRLKALHQQFCFRWKDEYLKELHKKTKWQSPTWNLRIGDMVVIKEDNLPSNEWRLGRVLTTCPGTDAKVRVLDVLTARGTIRRPVAKLILLPMDSKTDPSTSEGLKDG</sequence>
<evidence type="ECO:0000259" key="2">
    <source>
        <dbReference type="PROSITE" id="PS50994"/>
    </source>
</evidence>
<dbReference type="RefSeq" id="XP_051864162.1">
    <property type="nucleotide sequence ID" value="XM_052008202.1"/>
</dbReference>
<dbReference type="InterPro" id="IPR008042">
    <property type="entry name" value="Retrotrans_Pao"/>
</dbReference>
<dbReference type="Proteomes" id="UP000515160">
    <property type="component" value="Chromosome 2R"/>
</dbReference>
<dbReference type="InterPro" id="IPR001584">
    <property type="entry name" value="Integrase_cat-core"/>
</dbReference>
<gene>
    <name evidence="4" type="primary">LOC127566222</name>
</gene>
<dbReference type="Pfam" id="PF17921">
    <property type="entry name" value="Integrase_H2C2"/>
    <property type="match status" value="1"/>
</dbReference>
<dbReference type="InterPro" id="IPR043502">
    <property type="entry name" value="DNA/RNA_pol_sf"/>
</dbReference>
<dbReference type="GO" id="GO:0015074">
    <property type="term" value="P:DNA integration"/>
    <property type="evidence" value="ECO:0007669"/>
    <property type="project" value="InterPro"/>
</dbReference>
<dbReference type="Pfam" id="PF05380">
    <property type="entry name" value="Peptidase_A17"/>
    <property type="match status" value="1"/>
</dbReference>
<feature type="compositionally biased region" description="Low complexity" evidence="1">
    <location>
        <begin position="19"/>
        <end position="41"/>
    </location>
</feature>
<dbReference type="InterPro" id="IPR036397">
    <property type="entry name" value="RNaseH_sf"/>
</dbReference>
<evidence type="ECO:0000256" key="1">
    <source>
        <dbReference type="SAM" id="MobiDB-lite"/>
    </source>
</evidence>
<dbReference type="InterPro" id="IPR012337">
    <property type="entry name" value="RNaseH-like_sf"/>
</dbReference>
<dbReference type="SUPFAM" id="SSF56672">
    <property type="entry name" value="DNA/RNA polymerases"/>
    <property type="match status" value="1"/>
</dbReference>
<dbReference type="PROSITE" id="PS50994">
    <property type="entry name" value="INTEGRASE"/>
    <property type="match status" value="1"/>
</dbReference>
<dbReference type="Gene3D" id="3.10.10.10">
    <property type="entry name" value="HIV Type 1 Reverse Transcriptase, subunit A, domain 1"/>
    <property type="match status" value="1"/>
</dbReference>
<dbReference type="Pfam" id="PF03564">
    <property type="entry name" value="DUF1759"/>
    <property type="match status" value="1"/>
</dbReference>
<dbReference type="Pfam" id="PF18701">
    <property type="entry name" value="DUF5641"/>
    <property type="match status" value="1"/>
</dbReference>